<keyword evidence="1" id="KW-0547">Nucleotide-binding</keyword>
<protein>
    <submittedName>
        <fullName evidence="10">ATP-dependent DNA helicase RecG</fullName>
        <ecNumber evidence="10">3.6.4.12</ecNumber>
    </submittedName>
</protein>
<dbReference type="PANTHER" id="PTHR47964:SF1">
    <property type="entry name" value="ATP-DEPENDENT DNA HELICASE HOMOLOG RECG, CHLOROPLASTIC"/>
    <property type="match status" value="1"/>
</dbReference>
<evidence type="ECO:0000256" key="4">
    <source>
        <dbReference type="ARBA" id="ARBA00022806"/>
    </source>
</evidence>
<dbReference type="InterPro" id="IPR001650">
    <property type="entry name" value="Helicase_C-like"/>
</dbReference>
<gene>
    <name evidence="10" type="primary">recG</name>
    <name evidence="10" type="ORF">NYG85_00630</name>
    <name evidence="11" type="ORF">NYG85_01705</name>
</gene>
<dbReference type="Gene3D" id="3.40.50.300">
    <property type="entry name" value="P-loop containing nucleotide triphosphate hydrolases"/>
    <property type="match status" value="2"/>
</dbReference>
<evidence type="ECO:0000256" key="5">
    <source>
        <dbReference type="ARBA" id="ARBA00022840"/>
    </source>
</evidence>
<dbReference type="InterPro" id="IPR012340">
    <property type="entry name" value="NA-bd_OB-fold"/>
</dbReference>
<dbReference type="Proteomes" id="UP001173801">
    <property type="component" value="Unassembled WGS sequence"/>
</dbReference>
<dbReference type="PROSITE" id="PS51194">
    <property type="entry name" value="HELICASE_CTER"/>
    <property type="match status" value="1"/>
</dbReference>
<dbReference type="InterPro" id="IPR033454">
    <property type="entry name" value="RecG_wedge"/>
</dbReference>
<dbReference type="EMBL" id="JANURM010000001">
    <property type="protein sequence ID" value="MDL0087880.1"/>
    <property type="molecule type" value="Genomic_DNA"/>
</dbReference>
<evidence type="ECO:0000313" key="11">
    <source>
        <dbReference type="EMBL" id="MDL0088091.1"/>
    </source>
</evidence>
<dbReference type="InterPro" id="IPR047112">
    <property type="entry name" value="RecG/Mfd"/>
</dbReference>
<feature type="domain" description="Helicase C-terminal" evidence="9">
    <location>
        <begin position="411"/>
        <end position="563"/>
    </location>
</feature>
<reference evidence="10" key="1">
    <citation type="submission" date="2022-08" db="EMBL/GenBank/DDBJ databases">
        <authorList>
            <person name="Wang H."/>
        </authorList>
    </citation>
    <scope>NUCLEOTIDE SEQUENCE</scope>
    <source>
        <strain evidence="10">PS10</strain>
    </source>
</reference>
<name>A0ABT7HM92_9BACT</name>
<accession>A0ABT7HM92</accession>
<dbReference type="RefSeq" id="WP_284936630.1">
    <property type="nucleotide sequence ID" value="NZ_JANURM010000001.1"/>
</dbReference>
<comment type="caution">
    <text evidence="10">The sequence shown here is derived from an EMBL/GenBank/DDBJ whole genome shotgun (WGS) entry which is preliminary data.</text>
</comment>
<proteinExistence type="predicted"/>
<dbReference type="GO" id="GO:0003678">
    <property type="term" value="F:DNA helicase activity"/>
    <property type="evidence" value="ECO:0007669"/>
    <property type="project" value="UniProtKB-EC"/>
</dbReference>
<dbReference type="SMART" id="SM00490">
    <property type="entry name" value="HELICc"/>
    <property type="match status" value="1"/>
</dbReference>
<feature type="domain" description="Helicase ATP-binding" evidence="8">
    <location>
        <begin position="242"/>
        <end position="393"/>
    </location>
</feature>
<evidence type="ECO:0000256" key="3">
    <source>
        <dbReference type="ARBA" id="ARBA00022801"/>
    </source>
</evidence>
<keyword evidence="4 10" id="KW-0347">Helicase</keyword>
<dbReference type="SMART" id="SM00487">
    <property type="entry name" value="DEXDc"/>
    <property type="match status" value="1"/>
</dbReference>
<keyword evidence="6" id="KW-0238">DNA-binding</keyword>
<dbReference type="PANTHER" id="PTHR47964">
    <property type="entry name" value="ATP-DEPENDENT DNA HELICASE HOMOLOG RECG, CHLOROPLASTIC"/>
    <property type="match status" value="1"/>
</dbReference>
<evidence type="ECO:0000313" key="12">
    <source>
        <dbReference type="Proteomes" id="UP001173801"/>
    </source>
</evidence>
<organism evidence="10 12">
    <name type="scientific">Campylobacter gastrosuis</name>
    <dbReference type="NCBI Taxonomy" id="2974576"/>
    <lineage>
        <taxon>Bacteria</taxon>
        <taxon>Pseudomonadati</taxon>
        <taxon>Campylobacterota</taxon>
        <taxon>Epsilonproteobacteria</taxon>
        <taxon>Campylobacterales</taxon>
        <taxon>Campylobacteraceae</taxon>
        <taxon>Campylobacter</taxon>
    </lineage>
</organism>
<keyword evidence="3 10" id="KW-0378">Hydrolase</keyword>
<dbReference type="EMBL" id="JANURM010000001">
    <property type="protein sequence ID" value="MDL0088091.1"/>
    <property type="molecule type" value="Genomic_DNA"/>
</dbReference>
<dbReference type="Pfam" id="PF00271">
    <property type="entry name" value="Helicase_C"/>
    <property type="match status" value="1"/>
</dbReference>
<dbReference type="NCBIfam" id="NF008169">
    <property type="entry name" value="PRK10917.2-3"/>
    <property type="match status" value="1"/>
</dbReference>
<dbReference type="PROSITE" id="PS51192">
    <property type="entry name" value="HELICASE_ATP_BIND_1"/>
    <property type="match status" value="1"/>
</dbReference>
<dbReference type="SUPFAM" id="SSF50249">
    <property type="entry name" value="Nucleic acid-binding proteins"/>
    <property type="match status" value="1"/>
</dbReference>
<dbReference type="Pfam" id="PF00270">
    <property type="entry name" value="DEAD"/>
    <property type="match status" value="1"/>
</dbReference>
<dbReference type="SUPFAM" id="SSF52540">
    <property type="entry name" value="P-loop containing nucleoside triphosphate hydrolases"/>
    <property type="match status" value="1"/>
</dbReference>
<evidence type="ECO:0000256" key="6">
    <source>
        <dbReference type="ARBA" id="ARBA00023125"/>
    </source>
</evidence>
<dbReference type="InterPro" id="IPR011545">
    <property type="entry name" value="DEAD/DEAH_box_helicase_dom"/>
</dbReference>
<dbReference type="Pfam" id="PF17191">
    <property type="entry name" value="RecG_wedge"/>
    <property type="match status" value="1"/>
</dbReference>
<keyword evidence="7" id="KW-0234">DNA repair</keyword>
<sequence>MKFEPTDRADLAKIGVISLLDLALFLPKSFEDSTISNEPKNGDVCVAVKVWQTRRANGGLLIINAFCQTWDVQIKIVIFNAKPWHYGVFKRDKEMILHGNCTFNYGSYQITNPKILTKTGQIKPKFKADLKDEKIATLIAKYVTKDNLLGEGLNENEADFLLNFQKADSVSVDMLNALKSQNAGLETLKFVEIFNYIKKLSGKKTHFLNKITELFSIDEWLSTLPFTPTNDQKNAINDIRADLVSSEAKRRVVMGDVGSGKTLVILAAALSVYPKKAILMAPTSILAEQIYTEAIRLLPKFMKILLVKSGDKNVNLDEPCFIIGTHVLLFKELPKANIIMIDEQHRFGSNQRAKIDELVKDGEKRTTFVQFSATPIPRTLSLIQSSLVNFSFLKQMPFKKNIKTQILQNSGFSAFLAHLRSEISKGNQAIIVYPLVESSENFNYQSLSEAQNFWLENFKNVYITHGKDRQKEQVLLDFRQNGDLLLATTIVEVGISLPRLSTILVVGAERLGLATLHQLRGRVGRNGGDGYCFLYTKLKNPPERLVEFSNTLDGFKIAQIDLKNRQSGDILDGTAQHGATFNFYEYEENLAGIAKDRLESLKNKTN</sequence>
<evidence type="ECO:0000256" key="2">
    <source>
        <dbReference type="ARBA" id="ARBA00022763"/>
    </source>
</evidence>
<dbReference type="InterPro" id="IPR014001">
    <property type="entry name" value="Helicase_ATP-bd"/>
</dbReference>
<evidence type="ECO:0000259" key="8">
    <source>
        <dbReference type="PROSITE" id="PS51192"/>
    </source>
</evidence>
<dbReference type="EC" id="3.6.4.12" evidence="10"/>
<evidence type="ECO:0000259" key="9">
    <source>
        <dbReference type="PROSITE" id="PS51194"/>
    </source>
</evidence>
<dbReference type="GO" id="GO:0016787">
    <property type="term" value="F:hydrolase activity"/>
    <property type="evidence" value="ECO:0007669"/>
    <property type="project" value="UniProtKB-KW"/>
</dbReference>
<evidence type="ECO:0000256" key="1">
    <source>
        <dbReference type="ARBA" id="ARBA00022741"/>
    </source>
</evidence>
<reference evidence="10" key="2">
    <citation type="journal article" date="2023" name="Microorganisms">
        <title>Isolation and Genomic Characteristics of Cat-Borne Campylobacter felis sp. nov. and Sheep-Borne Campylobacter ovis sp. nov.</title>
        <authorList>
            <person name="Wang H."/>
            <person name="Li Y."/>
            <person name="Gu Y."/>
            <person name="Zhou G."/>
            <person name="Chen X."/>
            <person name="Zhang X."/>
            <person name="Shao Z."/>
            <person name="Zhang J."/>
            <person name="Zhang M."/>
        </authorList>
    </citation>
    <scope>NUCLEOTIDE SEQUENCE</scope>
    <source>
        <strain evidence="10">PS10</strain>
    </source>
</reference>
<dbReference type="InterPro" id="IPR027417">
    <property type="entry name" value="P-loop_NTPase"/>
</dbReference>
<evidence type="ECO:0000313" key="10">
    <source>
        <dbReference type="EMBL" id="MDL0087880.1"/>
    </source>
</evidence>
<evidence type="ECO:0000256" key="7">
    <source>
        <dbReference type="ARBA" id="ARBA00023204"/>
    </source>
</evidence>
<keyword evidence="12" id="KW-1185">Reference proteome</keyword>
<keyword evidence="5" id="KW-0067">ATP-binding</keyword>
<keyword evidence="2" id="KW-0227">DNA damage</keyword>